<comment type="caution">
    <text evidence="2">The sequence shown here is derived from an EMBL/GenBank/DDBJ whole genome shotgun (WGS) entry which is preliminary data.</text>
</comment>
<keyword evidence="3" id="KW-1185">Reference proteome</keyword>
<dbReference type="SUPFAM" id="SSF53098">
    <property type="entry name" value="Ribonuclease H-like"/>
    <property type="match status" value="1"/>
</dbReference>
<sequence>MNHGLARAGSDARGLPRHHRAAAVTGHLGKPPAGLPLTVYTDGSVSLRQIARRRGWLTGWGYLSTGGSYGCGRYPQFAANAGTEVTTVTELRAVWHAIRADLTTRPVTIVTDSRNAAAILELWKAGSERMPTGYIGSNSGVATLDKLRRLVTANPAHLSVETVRGHSGDILNEGADTLAQLGMRWARDDLAKDDVHQRAERVAEGFLAQWRS</sequence>
<accession>A0ABT0YFY7</accession>
<protein>
    <recommendedName>
        <fullName evidence="1">RNase H type-1 domain-containing protein</fullName>
    </recommendedName>
</protein>
<dbReference type="InterPro" id="IPR002156">
    <property type="entry name" value="RNaseH_domain"/>
</dbReference>
<dbReference type="EMBL" id="JAMQOL010000089">
    <property type="protein sequence ID" value="MCM4084968.1"/>
    <property type="molecule type" value="Genomic_DNA"/>
</dbReference>
<dbReference type="InterPro" id="IPR012337">
    <property type="entry name" value="RNaseH-like_sf"/>
</dbReference>
<dbReference type="Pfam" id="PF00075">
    <property type="entry name" value="RNase_H"/>
    <property type="match status" value="1"/>
</dbReference>
<gene>
    <name evidence="2" type="ORF">LXN57_46310</name>
</gene>
<proteinExistence type="predicted"/>
<dbReference type="Gene3D" id="3.30.420.10">
    <property type="entry name" value="Ribonuclease H-like superfamily/Ribonuclease H"/>
    <property type="match status" value="1"/>
</dbReference>
<feature type="domain" description="RNase H type-1" evidence="1">
    <location>
        <begin position="33"/>
        <end position="184"/>
    </location>
</feature>
<organism evidence="2 3">
    <name type="scientific">Paractinoplanes hotanensis</name>
    <dbReference type="NCBI Taxonomy" id="2906497"/>
    <lineage>
        <taxon>Bacteria</taxon>
        <taxon>Bacillati</taxon>
        <taxon>Actinomycetota</taxon>
        <taxon>Actinomycetes</taxon>
        <taxon>Micromonosporales</taxon>
        <taxon>Micromonosporaceae</taxon>
        <taxon>Paractinoplanes</taxon>
    </lineage>
</organism>
<dbReference type="RefSeq" id="WP_251804703.1">
    <property type="nucleotide sequence ID" value="NZ_JAMQOL010000089.1"/>
</dbReference>
<evidence type="ECO:0000313" key="3">
    <source>
        <dbReference type="Proteomes" id="UP001523216"/>
    </source>
</evidence>
<dbReference type="PROSITE" id="PS50879">
    <property type="entry name" value="RNASE_H_1"/>
    <property type="match status" value="1"/>
</dbReference>
<evidence type="ECO:0000313" key="2">
    <source>
        <dbReference type="EMBL" id="MCM4084968.1"/>
    </source>
</evidence>
<name>A0ABT0YFY7_9ACTN</name>
<dbReference type="InterPro" id="IPR036397">
    <property type="entry name" value="RNaseH_sf"/>
</dbReference>
<evidence type="ECO:0000259" key="1">
    <source>
        <dbReference type="PROSITE" id="PS50879"/>
    </source>
</evidence>
<reference evidence="2 3" key="1">
    <citation type="submission" date="2022-06" db="EMBL/GenBank/DDBJ databases">
        <title>Actinoplanes abujensis sp. nov., isolated from Nigerian arid soil.</title>
        <authorList>
            <person name="Ding P."/>
        </authorList>
    </citation>
    <scope>NUCLEOTIDE SEQUENCE [LARGE SCALE GENOMIC DNA]</scope>
    <source>
        <strain evidence="3">TRM88002</strain>
    </source>
</reference>
<dbReference type="Proteomes" id="UP001523216">
    <property type="component" value="Unassembled WGS sequence"/>
</dbReference>